<proteinExistence type="predicted"/>
<dbReference type="Gene3D" id="3.40.190.10">
    <property type="entry name" value="Periplasmic binding protein-like II"/>
    <property type="match status" value="2"/>
</dbReference>
<gene>
    <name evidence="2" type="ORF">SAMN05421647_102481</name>
</gene>
<keyword evidence="3" id="KW-1185">Reference proteome</keyword>
<feature type="signal peptide" evidence="1">
    <location>
        <begin position="1"/>
        <end position="18"/>
    </location>
</feature>
<feature type="chain" id="PRO_5013292067" evidence="1">
    <location>
        <begin position="19"/>
        <end position="275"/>
    </location>
</feature>
<evidence type="ECO:0000256" key="1">
    <source>
        <dbReference type="SAM" id="SignalP"/>
    </source>
</evidence>
<sequence length="275" mass="30792">MKYLLSLCLVALAMPLWAADSASSREYTVGVVPQFEQRKLFETWQPILSALEKRTGFRLKLIGSPKIPVFEKKFLAGQYDFAYMNPYHLLKANDSQGYVPLVRDDSRMLKGVLVVAKDSPYEALSDLDGSMIAFPSPNALGASLLMRADLDGQFNLKFIPRYVQTHSSVYLNVALGQTAAGGGVLSTLKKQPEDLQAHLRILYETQGIKPHPLSAHPRVPESDREKMRDAWLALASTAQGQQLMARIPMFQSVSATMDDYTELRDRGLDDYYILD</sequence>
<dbReference type="STRING" id="49186.SAMN05421647_102481"/>
<reference evidence="2 3" key="1">
    <citation type="submission" date="2017-01" db="EMBL/GenBank/DDBJ databases">
        <authorList>
            <person name="Mah S.A."/>
            <person name="Swanson W.J."/>
            <person name="Moy G.W."/>
            <person name="Vacquier V.D."/>
        </authorList>
    </citation>
    <scope>NUCLEOTIDE SEQUENCE [LARGE SCALE GENOMIC DNA]</scope>
    <source>
        <strain evidence="2 3">DSM 7027</strain>
    </source>
</reference>
<keyword evidence="1" id="KW-0732">Signal</keyword>
<dbReference type="Pfam" id="PF12974">
    <property type="entry name" value="Phosphonate-bd"/>
    <property type="match status" value="1"/>
</dbReference>
<evidence type="ECO:0000313" key="2">
    <source>
        <dbReference type="EMBL" id="SIQ15532.1"/>
    </source>
</evidence>
<dbReference type="Proteomes" id="UP000186895">
    <property type="component" value="Unassembled WGS sequence"/>
</dbReference>
<name>A0A1N6QG97_9GAMM</name>
<organism evidence="2 3">
    <name type="scientific">Marinobacterium stanieri</name>
    <dbReference type="NCBI Taxonomy" id="49186"/>
    <lineage>
        <taxon>Bacteria</taxon>
        <taxon>Pseudomonadati</taxon>
        <taxon>Pseudomonadota</taxon>
        <taxon>Gammaproteobacteria</taxon>
        <taxon>Oceanospirillales</taxon>
        <taxon>Oceanospirillaceae</taxon>
        <taxon>Marinobacterium</taxon>
    </lineage>
</organism>
<dbReference type="EMBL" id="FTMN01000002">
    <property type="protein sequence ID" value="SIQ15532.1"/>
    <property type="molecule type" value="Genomic_DNA"/>
</dbReference>
<dbReference type="RefSeq" id="WP_076461973.1">
    <property type="nucleotide sequence ID" value="NZ_FTMN01000002.1"/>
</dbReference>
<dbReference type="PANTHER" id="PTHR35841">
    <property type="entry name" value="PHOSPHONATES-BINDING PERIPLASMIC PROTEIN"/>
    <property type="match status" value="1"/>
</dbReference>
<dbReference type="eggNOG" id="COG3221">
    <property type="taxonomic scope" value="Bacteria"/>
</dbReference>
<accession>A0A1N6QG97</accession>
<dbReference type="AlphaFoldDB" id="A0A1N6QG97"/>
<dbReference type="PANTHER" id="PTHR35841:SF1">
    <property type="entry name" value="PHOSPHONATES-BINDING PERIPLASMIC PROTEIN"/>
    <property type="match status" value="1"/>
</dbReference>
<dbReference type="SUPFAM" id="SSF53850">
    <property type="entry name" value="Periplasmic binding protein-like II"/>
    <property type="match status" value="1"/>
</dbReference>
<evidence type="ECO:0000313" key="3">
    <source>
        <dbReference type="Proteomes" id="UP000186895"/>
    </source>
</evidence>
<protein>
    <submittedName>
        <fullName evidence="2">Phosphonate transport system substrate-binding protein</fullName>
    </submittedName>
</protein>